<dbReference type="FunCoup" id="D7FIN5">
    <property type="interactions" value="2"/>
</dbReference>
<protein>
    <recommendedName>
        <fullName evidence="11">Sodium/calcium exchanger membrane region domain-containing protein</fullName>
    </recommendedName>
</protein>
<evidence type="ECO:0000313" key="12">
    <source>
        <dbReference type="EMBL" id="CBJ28853.1"/>
    </source>
</evidence>
<dbReference type="PANTHER" id="PTHR31503:SF22">
    <property type="entry name" value="VACUOLAR CALCIUM ION TRANSPORTER"/>
    <property type="match status" value="1"/>
</dbReference>
<evidence type="ECO:0000256" key="9">
    <source>
        <dbReference type="RuleBase" id="RU365028"/>
    </source>
</evidence>
<dbReference type="EMBL" id="FN649745">
    <property type="protein sequence ID" value="CBJ28853.1"/>
    <property type="molecule type" value="Genomic_DNA"/>
</dbReference>
<keyword evidence="3 9" id="KW-0109">Calcium transport</keyword>
<evidence type="ECO:0000256" key="8">
    <source>
        <dbReference type="ARBA" id="ARBA00023136"/>
    </source>
</evidence>
<feature type="transmembrane region" description="Helical" evidence="9">
    <location>
        <begin position="164"/>
        <end position="186"/>
    </location>
</feature>
<dbReference type="NCBIfam" id="TIGR00378">
    <property type="entry name" value="cax"/>
    <property type="match status" value="1"/>
</dbReference>
<feature type="compositionally biased region" description="Low complexity" evidence="10">
    <location>
        <begin position="52"/>
        <end position="61"/>
    </location>
</feature>
<evidence type="ECO:0000256" key="7">
    <source>
        <dbReference type="ARBA" id="ARBA00023065"/>
    </source>
</evidence>
<name>D7FIN5_ECTSI</name>
<dbReference type="eggNOG" id="KOG1397">
    <property type="taxonomic scope" value="Eukaryota"/>
</dbReference>
<organism evidence="12 13">
    <name type="scientific">Ectocarpus siliculosus</name>
    <name type="common">Brown alga</name>
    <name type="synonym">Conferva siliculosa</name>
    <dbReference type="NCBI Taxonomy" id="2880"/>
    <lineage>
        <taxon>Eukaryota</taxon>
        <taxon>Sar</taxon>
        <taxon>Stramenopiles</taxon>
        <taxon>Ochrophyta</taxon>
        <taxon>PX clade</taxon>
        <taxon>Phaeophyceae</taxon>
        <taxon>Ectocarpales</taxon>
        <taxon>Ectocarpaceae</taxon>
        <taxon>Ectocarpus</taxon>
    </lineage>
</organism>
<comment type="caution">
    <text evidence="9">Lacks conserved residue(s) required for the propagation of feature annotation.</text>
</comment>
<keyword evidence="2 9" id="KW-0813">Transport</keyword>
<accession>D7FIN5</accession>
<dbReference type="GO" id="GO:0006874">
    <property type="term" value="P:intracellular calcium ion homeostasis"/>
    <property type="evidence" value="ECO:0007669"/>
    <property type="project" value="TreeGrafter"/>
</dbReference>
<dbReference type="EMBL" id="FN647890">
    <property type="protein sequence ID" value="CBJ28853.1"/>
    <property type="molecule type" value="Genomic_DNA"/>
</dbReference>
<keyword evidence="13" id="KW-1185">Reference proteome</keyword>
<reference evidence="12 13" key="1">
    <citation type="journal article" date="2010" name="Nature">
        <title>The Ectocarpus genome and the independent evolution of multicellularity in brown algae.</title>
        <authorList>
            <person name="Cock J.M."/>
            <person name="Sterck L."/>
            <person name="Rouze P."/>
            <person name="Scornet D."/>
            <person name="Allen A.E."/>
            <person name="Amoutzias G."/>
            <person name="Anthouard V."/>
            <person name="Artiguenave F."/>
            <person name="Aury J.M."/>
            <person name="Badger J.H."/>
            <person name="Beszteri B."/>
            <person name="Billiau K."/>
            <person name="Bonnet E."/>
            <person name="Bothwell J.H."/>
            <person name="Bowler C."/>
            <person name="Boyen C."/>
            <person name="Brownlee C."/>
            <person name="Carrano C.J."/>
            <person name="Charrier B."/>
            <person name="Cho G.Y."/>
            <person name="Coelho S.M."/>
            <person name="Collen J."/>
            <person name="Corre E."/>
            <person name="Da Silva C."/>
            <person name="Delage L."/>
            <person name="Delaroque N."/>
            <person name="Dittami S.M."/>
            <person name="Doulbeau S."/>
            <person name="Elias M."/>
            <person name="Farnham G."/>
            <person name="Gachon C.M."/>
            <person name="Gschloessl B."/>
            <person name="Heesch S."/>
            <person name="Jabbari K."/>
            <person name="Jubin C."/>
            <person name="Kawai H."/>
            <person name="Kimura K."/>
            <person name="Kloareg B."/>
            <person name="Kupper F.C."/>
            <person name="Lang D."/>
            <person name="Le Bail A."/>
            <person name="Leblanc C."/>
            <person name="Lerouge P."/>
            <person name="Lohr M."/>
            <person name="Lopez P.J."/>
            <person name="Martens C."/>
            <person name="Maumus F."/>
            <person name="Michel G."/>
            <person name="Miranda-Saavedra D."/>
            <person name="Morales J."/>
            <person name="Moreau H."/>
            <person name="Motomura T."/>
            <person name="Nagasato C."/>
            <person name="Napoli C.A."/>
            <person name="Nelson D.R."/>
            <person name="Nyvall-Collen P."/>
            <person name="Peters A.F."/>
            <person name="Pommier C."/>
            <person name="Potin P."/>
            <person name="Poulain J."/>
            <person name="Quesneville H."/>
            <person name="Read B."/>
            <person name="Rensing S.A."/>
            <person name="Ritter A."/>
            <person name="Rousvoal S."/>
            <person name="Samanta M."/>
            <person name="Samson G."/>
            <person name="Schroeder D.C."/>
            <person name="Segurens B."/>
            <person name="Strittmatter M."/>
            <person name="Tonon T."/>
            <person name="Tregear J.W."/>
            <person name="Valentin K."/>
            <person name="von Dassow P."/>
            <person name="Yamagishi T."/>
            <person name="Van de Peer Y."/>
            <person name="Wincker P."/>
        </authorList>
    </citation>
    <scope>NUCLEOTIDE SEQUENCE [LARGE SCALE GENOMIC DNA]</scope>
    <source>
        <strain evidence="13">Ec32 / CCAP1310/4</strain>
    </source>
</reference>
<proteinExistence type="inferred from homology"/>
<keyword evidence="7 9" id="KW-0406">Ion transport</keyword>
<dbReference type="InterPro" id="IPR044880">
    <property type="entry name" value="NCX_ion-bd_dom_sf"/>
</dbReference>
<feature type="transmembrane region" description="Helical" evidence="9">
    <location>
        <begin position="134"/>
        <end position="152"/>
    </location>
</feature>
<dbReference type="GO" id="GO:0005774">
    <property type="term" value="C:vacuolar membrane"/>
    <property type="evidence" value="ECO:0007669"/>
    <property type="project" value="UniProtKB-ARBA"/>
</dbReference>
<dbReference type="Gene3D" id="1.20.1420.30">
    <property type="entry name" value="NCX, central ion-binding region"/>
    <property type="match status" value="1"/>
</dbReference>
<keyword evidence="8 9" id="KW-0472">Membrane</keyword>
<comment type="similarity">
    <text evidence="9">Belongs to the Ca(2+):cation antiporter (CaCA) (TC 2.A.19) family.</text>
</comment>
<sequence length="441" mass="47239">MEEAGNGQPATIAQDEAARPSLGAVFAASKFIAKASRNRRSREAQRLTNEWASRGASSRSYSSVTDDAVGLEEAADNGLYVSGKSLDGEEDGDDDASEITKIWSMISDKWINVMMIFVPAGFAVKWLGCSETTIFVVNFLAMVPLASILGDFTEEVSAHTNQTLGGLIQATLGNAVEIVVSIQALYANQIRVVQASLLGSVFSNMLLVLGCCFFFGGLKHKEQRFNSTSAIANMSLLLLSSLALVLPTPLSHAAEMGDLLTVSRFSGVFLLIMYVQLLVFQFKTHAYLFANTDDDGTNLKLGTSLVGLAVVTGLVAWLSEFLVDAIDGFTEEAHLSKSFVGLILLPIIGNAVEHITAVTVAMKNKMELAMGVAVGSATQVSMFVVPVAVLSGWAMDREMTLMFPNEEIILVSRSGVVRLFGGYDLLSRFLCAGSPSVHPPL</sequence>
<dbReference type="GO" id="GO:0012505">
    <property type="term" value="C:endomembrane system"/>
    <property type="evidence" value="ECO:0007669"/>
    <property type="project" value="UniProtKB-SubCell"/>
</dbReference>
<keyword evidence="6 9" id="KW-1133">Transmembrane helix</keyword>
<feature type="transmembrane region" description="Helical" evidence="9">
    <location>
        <begin position="368"/>
        <end position="394"/>
    </location>
</feature>
<dbReference type="OMA" id="IAAQCFR"/>
<feature type="transmembrane region" description="Helical" evidence="9">
    <location>
        <begin position="339"/>
        <end position="361"/>
    </location>
</feature>
<evidence type="ECO:0000256" key="4">
    <source>
        <dbReference type="ARBA" id="ARBA00022692"/>
    </source>
</evidence>
<dbReference type="AlphaFoldDB" id="D7FIN5"/>
<dbReference type="STRING" id="2880.D7FIN5"/>
<evidence type="ECO:0000256" key="6">
    <source>
        <dbReference type="ARBA" id="ARBA00022989"/>
    </source>
</evidence>
<evidence type="ECO:0000256" key="5">
    <source>
        <dbReference type="ARBA" id="ARBA00022837"/>
    </source>
</evidence>
<feature type="domain" description="Sodium/calcium exchanger membrane region" evidence="11">
    <location>
        <begin position="133"/>
        <end position="282"/>
    </location>
</feature>
<dbReference type="GO" id="GO:0015369">
    <property type="term" value="F:calcium:proton antiporter activity"/>
    <property type="evidence" value="ECO:0007669"/>
    <property type="project" value="UniProtKB-UniRule"/>
</dbReference>
<dbReference type="InParanoid" id="D7FIN5"/>
<dbReference type="InterPro" id="IPR004798">
    <property type="entry name" value="CAX-like"/>
</dbReference>
<dbReference type="OrthoDB" id="1699231at2759"/>
<comment type="subcellular location">
    <subcellularLocation>
        <location evidence="1">Endomembrane system</location>
        <topology evidence="1">Multi-pass membrane protein</topology>
    </subcellularLocation>
</comment>
<dbReference type="Proteomes" id="UP000002630">
    <property type="component" value="Linkage Group LG20"/>
</dbReference>
<dbReference type="Pfam" id="PF01699">
    <property type="entry name" value="Na_Ca_ex"/>
    <property type="match status" value="2"/>
</dbReference>
<evidence type="ECO:0000256" key="3">
    <source>
        <dbReference type="ARBA" id="ARBA00022568"/>
    </source>
</evidence>
<feature type="transmembrane region" description="Helical" evidence="9">
    <location>
        <begin position="262"/>
        <end position="280"/>
    </location>
</feature>
<keyword evidence="4 9" id="KW-0812">Transmembrane</keyword>
<feature type="region of interest" description="Disordered" evidence="10">
    <location>
        <begin position="36"/>
        <end position="61"/>
    </location>
</feature>
<keyword evidence="5 9" id="KW-0106">Calcium</keyword>
<evidence type="ECO:0000313" key="13">
    <source>
        <dbReference type="Proteomes" id="UP000002630"/>
    </source>
</evidence>
<feature type="domain" description="Sodium/calcium exchanger membrane region" evidence="11">
    <location>
        <begin position="304"/>
        <end position="403"/>
    </location>
</feature>
<dbReference type="InterPro" id="IPR004713">
    <property type="entry name" value="CaH_exchang"/>
</dbReference>
<evidence type="ECO:0000256" key="10">
    <source>
        <dbReference type="SAM" id="MobiDB-lite"/>
    </source>
</evidence>
<evidence type="ECO:0000256" key="2">
    <source>
        <dbReference type="ARBA" id="ARBA00022448"/>
    </source>
</evidence>
<dbReference type="InterPro" id="IPR004837">
    <property type="entry name" value="NaCa_Exmemb"/>
</dbReference>
<evidence type="ECO:0000259" key="11">
    <source>
        <dbReference type="Pfam" id="PF01699"/>
    </source>
</evidence>
<feature type="transmembrane region" description="Helical" evidence="9">
    <location>
        <begin position="110"/>
        <end position="128"/>
    </location>
</feature>
<evidence type="ECO:0000256" key="1">
    <source>
        <dbReference type="ARBA" id="ARBA00004127"/>
    </source>
</evidence>
<dbReference type="PANTHER" id="PTHR31503">
    <property type="entry name" value="VACUOLAR CALCIUM ION TRANSPORTER"/>
    <property type="match status" value="1"/>
</dbReference>
<feature type="transmembrane region" description="Helical" evidence="9">
    <location>
        <begin position="301"/>
        <end position="319"/>
    </location>
</feature>
<feature type="transmembrane region" description="Helical" evidence="9">
    <location>
        <begin position="192"/>
        <end position="218"/>
    </location>
</feature>
<feature type="transmembrane region" description="Helical" evidence="9">
    <location>
        <begin position="230"/>
        <end position="250"/>
    </location>
</feature>
<keyword evidence="9" id="KW-0050">Antiport</keyword>
<gene>
    <name evidence="12" type="ORF">Esi_0122_0063</name>
</gene>